<evidence type="ECO:0000256" key="1">
    <source>
        <dbReference type="ARBA" id="ARBA00009437"/>
    </source>
</evidence>
<proteinExistence type="inferred from homology"/>
<dbReference type="Gene3D" id="1.10.10.10">
    <property type="entry name" value="Winged helix-like DNA-binding domain superfamily/Winged helix DNA-binding domain"/>
    <property type="match status" value="1"/>
</dbReference>
<gene>
    <name evidence="6" type="ORF">GV68_22070</name>
</gene>
<dbReference type="InterPro" id="IPR005119">
    <property type="entry name" value="LysR_subst-bd"/>
</dbReference>
<dbReference type="PROSITE" id="PS50931">
    <property type="entry name" value="HTH_LYSR"/>
    <property type="match status" value="1"/>
</dbReference>
<dbReference type="OrthoDB" id="9793571at2"/>
<evidence type="ECO:0000256" key="4">
    <source>
        <dbReference type="ARBA" id="ARBA00023163"/>
    </source>
</evidence>
<dbReference type="EMBL" id="JOKJ01000054">
    <property type="protein sequence ID" value="KEQ02413.1"/>
    <property type="molecule type" value="Genomic_DNA"/>
</dbReference>
<protein>
    <submittedName>
        <fullName evidence="6">LysR family transcriptional regulator</fullName>
    </submittedName>
</protein>
<dbReference type="CDD" id="cd08432">
    <property type="entry name" value="PBP2_GcdR_TrpI_HvrB_AmpR_like"/>
    <property type="match status" value="1"/>
</dbReference>
<organism evidence="6 7">
    <name type="scientific">Pseudorhizobium pelagicum</name>
    <dbReference type="NCBI Taxonomy" id="1509405"/>
    <lineage>
        <taxon>Bacteria</taxon>
        <taxon>Pseudomonadati</taxon>
        <taxon>Pseudomonadota</taxon>
        <taxon>Alphaproteobacteria</taxon>
        <taxon>Hyphomicrobiales</taxon>
        <taxon>Rhizobiaceae</taxon>
        <taxon>Rhizobium/Agrobacterium group</taxon>
        <taxon>Pseudorhizobium</taxon>
    </lineage>
</organism>
<evidence type="ECO:0000256" key="2">
    <source>
        <dbReference type="ARBA" id="ARBA00023015"/>
    </source>
</evidence>
<dbReference type="Pfam" id="PF03466">
    <property type="entry name" value="LysR_substrate"/>
    <property type="match status" value="1"/>
</dbReference>
<reference evidence="6 7" key="1">
    <citation type="submission" date="2014-06" db="EMBL/GenBank/DDBJ databases">
        <title>Rhizobium pelagicum/R2-400B4.</title>
        <authorList>
            <person name="Kimes N.E."/>
            <person name="Lopez-Perez M."/>
        </authorList>
    </citation>
    <scope>NUCLEOTIDE SEQUENCE [LARGE SCALE GENOMIC DNA]</scope>
    <source>
        <strain evidence="6 7">R2-400B4</strain>
    </source>
</reference>
<dbReference type="Gene3D" id="3.40.190.10">
    <property type="entry name" value="Periplasmic binding protein-like II"/>
    <property type="match status" value="2"/>
</dbReference>
<dbReference type="PANTHER" id="PTHR30537">
    <property type="entry name" value="HTH-TYPE TRANSCRIPTIONAL REGULATOR"/>
    <property type="match status" value="1"/>
</dbReference>
<name>A0A922T9B9_9HYPH</name>
<feature type="domain" description="HTH lysR-type" evidence="5">
    <location>
        <begin position="7"/>
        <end position="64"/>
    </location>
</feature>
<dbReference type="InterPro" id="IPR058163">
    <property type="entry name" value="LysR-type_TF_proteobact-type"/>
</dbReference>
<sequence>MRNLNTLHLNGLRALEAVGRLGSLQAAADEMGVTIGAVSQQVIKAEAQLGRPIFQRLPKGMVPVAAARPLLAGLTEGFQSLSHAVTLGRQTDETLLTISVAPVFAARFLVHRLDRFSRRHPDIRLRIDATTALADLGAGDVDLGIRVGRGSWPGVDAELLMMQRVFPVVAPALAETLREPADILKLPAIIDGPAMFSWDVWLKEAGLAGAEMATRHVFNDASLCLDATMAGQGVMLAWQTLAGFALEQGRLVKPFQLEAPTGMGHYLVTRSGSRPPAKVRAFRDWLREEMLTVDRVRPVPEAVAPTSP</sequence>
<evidence type="ECO:0000313" key="7">
    <source>
        <dbReference type="Proteomes" id="UP000052167"/>
    </source>
</evidence>
<dbReference type="Pfam" id="PF00126">
    <property type="entry name" value="HTH_1"/>
    <property type="match status" value="1"/>
</dbReference>
<keyword evidence="2" id="KW-0805">Transcription regulation</keyword>
<dbReference type="Proteomes" id="UP000052167">
    <property type="component" value="Unassembled WGS sequence"/>
</dbReference>
<dbReference type="InterPro" id="IPR036388">
    <property type="entry name" value="WH-like_DNA-bd_sf"/>
</dbReference>
<dbReference type="InterPro" id="IPR000847">
    <property type="entry name" value="LysR_HTH_N"/>
</dbReference>
<accession>A0A922T9B9</accession>
<comment type="caution">
    <text evidence="6">The sequence shown here is derived from an EMBL/GenBank/DDBJ whole genome shotgun (WGS) entry which is preliminary data.</text>
</comment>
<dbReference type="InterPro" id="IPR036390">
    <property type="entry name" value="WH_DNA-bd_sf"/>
</dbReference>
<dbReference type="PANTHER" id="PTHR30537:SF79">
    <property type="entry name" value="TRANSCRIPTIONAL REGULATOR-RELATED"/>
    <property type="match status" value="1"/>
</dbReference>
<comment type="similarity">
    <text evidence="1">Belongs to the LysR transcriptional regulatory family.</text>
</comment>
<evidence type="ECO:0000256" key="3">
    <source>
        <dbReference type="ARBA" id="ARBA00023125"/>
    </source>
</evidence>
<dbReference type="SUPFAM" id="SSF46785">
    <property type="entry name" value="Winged helix' DNA-binding domain"/>
    <property type="match status" value="1"/>
</dbReference>
<keyword evidence="4" id="KW-0804">Transcription</keyword>
<keyword evidence="3" id="KW-0238">DNA-binding</keyword>
<dbReference type="RefSeq" id="WP_037169917.1">
    <property type="nucleotide sequence ID" value="NZ_CAJXID010000055.1"/>
</dbReference>
<dbReference type="SUPFAM" id="SSF53850">
    <property type="entry name" value="Periplasmic binding protein-like II"/>
    <property type="match status" value="1"/>
</dbReference>
<dbReference type="AlphaFoldDB" id="A0A922T9B9"/>
<keyword evidence="7" id="KW-1185">Reference proteome</keyword>
<dbReference type="GO" id="GO:0003700">
    <property type="term" value="F:DNA-binding transcription factor activity"/>
    <property type="evidence" value="ECO:0007669"/>
    <property type="project" value="InterPro"/>
</dbReference>
<evidence type="ECO:0000313" key="6">
    <source>
        <dbReference type="EMBL" id="KEQ02413.1"/>
    </source>
</evidence>
<evidence type="ECO:0000259" key="5">
    <source>
        <dbReference type="PROSITE" id="PS50931"/>
    </source>
</evidence>
<dbReference type="GO" id="GO:0006351">
    <property type="term" value="P:DNA-templated transcription"/>
    <property type="evidence" value="ECO:0007669"/>
    <property type="project" value="TreeGrafter"/>
</dbReference>
<dbReference type="GO" id="GO:0043565">
    <property type="term" value="F:sequence-specific DNA binding"/>
    <property type="evidence" value="ECO:0007669"/>
    <property type="project" value="TreeGrafter"/>
</dbReference>